<dbReference type="EnsemblMetazoa" id="AFAF009506-RA">
    <property type="protein sequence ID" value="AFAF009506-PA"/>
    <property type="gene ID" value="AFAF009506"/>
</dbReference>
<proteinExistence type="predicted"/>
<evidence type="ECO:0000313" key="1">
    <source>
        <dbReference type="EnsemblMetazoa" id="AFAF009506-PA"/>
    </source>
</evidence>
<dbReference type="Proteomes" id="UP000075886">
    <property type="component" value="Unassembled WGS sequence"/>
</dbReference>
<accession>A0A182QG61</accession>
<reference evidence="1" key="2">
    <citation type="submission" date="2020-05" db="UniProtKB">
        <authorList>
            <consortium name="EnsemblMetazoa"/>
        </authorList>
    </citation>
    <scope>IDENTIFICATION</scope>
    <source>
        <strain evidence="1">FAR1</strain>
    </source>
</reference>
<sequence>MLLRVCTTQVAEVTASPSAFTARHVYVPESSAKHPIMSSATNPKLFVSVNREPVLTGASLWYHSTRSVLDLLQAQLVLRAGEDLLRTATHQLYGDLVHTDQVDGTAHVRARVLRDQIDNVERDIAEIVNRAEPVTDSDRHAVLVPFHLQVRIRHRFQLALEVRVPTLLGAIDVLRLGQEAWLHVHDLIHVLGLAVARDVLQVLHLFQPRRVLRLQDQILLRHDAHRAGGDRLAEGVARLARVHARIGRVHTEQIERDVVELVRRPEPMSDLDRHPVHEPLDAHRRITDRLQPALEMNVGALVRFDVVQRAGELRRRHHRNVLQHVAPHARRVLQILHLLDGHFALRFRDHVRARNDPHAGGRMRRTELVRRPHRVLARVLRGRVQNVQRHETEVVVRLEPGADRDRASVLVPLDAHRRIAERFQLALEVDVTAFPDGLRIRQRLGEDWLRLAQLLHLILRLDELLLHLLLRTFHHVVHAGRINGGTSCNGEEQHVKTPATGSAVWHPIQRLTFDHHRRLHLRLSGAVRRDQRVRSGVFRTNVQNVQCDVAKVVVGLDAIGTHQRAAIVVPLDAHRQIGLRFQPGLKVSPLSLHNPVRALQRTEEARLRLHHDLLLNLLLLRGARVPRRVLQVLDLLHAHVARLRVDNDVLARHHRQAGGNVRLAKGVIRPARVRTDVVHRDLLDRERHVPEVAERGDSRAGLHRVAILQPLDTQCRITDRFQAGFEMREATLADVQLIRDRTLELRPLRALGRLLVELHVLVLLVLLQFLDLLDLRCSEMPRSPVTGALLTTVIFDVLIASPMRFTARTVYVPASSARRCMMFSDTYPKLKMAVMRELAVIGRPSLYHSTRIVGSLTGVICASKCALRPSSSSPRSCSGRVKPGFWLTTSSMLSVLDLVQRRRVLRLLLDRWARLHAQHGTRFRHAGRARKAAQILTAVLHHNRQQIQRDKAELERRVCSGACAGIIAVEEPLNAHRRIRHRFDACLEVDLATLDLRHVTQRDDELRRRIDAVLLLRRCMGSGPLHMTQVDDFRLRNGSGTEDGLSRFCSGAGPFGVSTKSRARVAVVPATFWAVHWYQAASDAFARGMSTVVQPFSSLQICTSGPGTSGMPSFCQVMRGNGVPIARANNRTGSPSFTFTVVNRSTNFGATTCSRSHTTSLAWAATSPLLLRATHVTMP</sequence>
<protein>
    <submittedName>
        <fullName evidence="1">Uncharacterized protein</fullName>
    </submittedName>
</protein>
<dbReference type="VEuPathDB" id="VectorBase:AFAF009506"/>
<evidence type="ECO:0000313" key="2">
    <source>
        <dbReference type="Proteomes" id="UP000075886"/>
    </source>
</evidence>
<dbReference type="AlphaFoldDB" id="A0A182QG61"/>
<name>A0A182QG61_9DIPT</name>
<reference evidence="2" key="1">
    <citation type="submission" date="2014-01" db="EMBL/GenBank/DDBJ databases">
        <title>The Genome Sequence of Anopheles farauti FAR1 (V2).</title>
        <authorList>
            <consortium name="The Broad Institute Genomics Platform"/>
            <person name="Neafsey D.E."/>
            <person name="Besansky N."/>
            <person name="Howell P."/>
            <person name="Walton C."/>
            <person name="Young S.K."/>
            <person name="Zeng Q."/>
            <person name="Gargeya S."/>
            <person name="Fitzgerald M."/>
            <person name="Haas B."/>
            <person name="Abouelleil A."/>
            <person name="Allen A.W."/>
            <person name="Alvarado L."/>
            <person name="Arachchi H.M."/>
            <person name="Berlin A.M."/>
            <person name="Chapman S.B."/>
            <person name="Gainer-Dewar J."/>
            <person name="Goldberg J."/>
            <person name="Griggs A."/>
            <person name="Gujja S."/>
            <person name="Hansen M."/>
            <person name="Howarth C."/>
            <person name="Imamovic A."/>
            <person name="Ireland A."/>
            <person name="Larimer J."/>
            <person name="McCowan C."/>
            <person name="Murphy C."/>
            <person name="Pearson M."/>
            <person name="Poon T.W."/>
            <person name="Priest M."/>
            <person name="Roberts A."/>
            <person name="Saif S."/>
            <person name="Shea T."/>
            <person name="Sisk P."/>
            <person name="Sykes S."/>
            <person name="Wortman J."/>
            <person name="Nusbaum C."/>
            <person name="Birren B."/>
        </authorList>
    </citation>
    <scope>NUCLEOTIDE SEQUENCE [LARGE SCALE GENOMIC DNA]</scope>
    <source>
        <strain evidence="2">FAR1</strain>
    </source>
</reference>
<keyword evidence="2" id="KW-1185">Reference proteome</keyword>
<dbReference type="EMBL" id="AXCN02000891">
    <property type="status" value="NOT_ANNOTATED_CDS"/>
    <property type="molecule type" value="Genomic_DNA"/>
</dbReference>
<organism evidence="1 2">
    <name type="scientific">Anopheles farauti</name>
    <dbReference type="NCBI Taxonomy" id="69004"/>
    <lineage>
        <taxon>Eukaryota</taxon>
        <taxon>Metazoa</taxon>
        <taxon>Ecdysozoa</taxon>
        <taxon>Arthropoda</taxon>
        <taxon>Hexapoda</taxon>
        <taxon>Insecta</taxon>
        <taxon>Pterygota</taxon>
        <taxon>Neoptera</taxon>
        <taxon>Endopterygota</taxon>
        <taxon>Diptera</taxon>
        <taxon>Nematocera</taxon>
        <taxon>Culicoidea</taxon>
        <taxon>Culicidae</taxon>
        <taxon>Anophelinae</taxon>
        <taxon>Anopheles</taxon>
    </lineage>
</organism>